<feature type="transmembrane region" description="Helical" evidence="14">
    <location>
        <begin position="188"/>
        <end position="210"/>
    </location>
</feature>
<dbReference type="Proteomes" id="UP001595683">
    <property type="component" value="Unassembled WGS sequence"/>
</dbReference>
<gene>
    <name evidence="16" type="ORF">ACFOOT_04555</name>
</gene>
<name>A0ABV7V116_9SPHN</name>
<evidence type="ECO:0000256" key="3">
    <source>
        <dbReference type="ARBA" id="ARBA00022448"/>
    </source>
</evidence>
<dbReference type="RefSeq" id="WP_191323017.1">
    <property type="nucleotide sequence ID" value="NZ_BMZP01000003.1"/>
</dbReference>
<dbReference type="InterPro" id="IPR016174">
    <property type="entry name" value="Di-haem_cyt_TM"/>
</dbReference>
<evidence type="ECO:0000259" key="15">
    <source>
        <dbReference type="SMART" id="SM00867"/>
    </source>
</evidence>
<evidence type="ECO:0000256" key="2">
    <source>
        <dbReference type="ARBA" id="ARBA00004651"/>
    </source>
</evidence>
<feature type="transmembrane region" description="Helical" evidence="14">
    <location>
        <begin position="57"/>
        <end position="76"/>
    </location>
</feature>
<organism evidence="16 17">
    <name type="scientific">Novosphingobium pokkalii</name>
    <dbReference type="NCBI Taxonomy" id="1770194"/>
    <lineage>
        <taxon>Bacteria</taxon>
        <taxon>Pseudomonadati</taxon>
        <taxon>Pseudomonadota</taxon>
        <taxon>Alphaproteobacteria</taxon>
        <taxon>Sphingomonadales</taxon>
        <taxon>Sphingomonadaceae</taxon>
        <taxon>Novosphingobium</taxon>
    </lineage>
</organism>
<dbReference type="SUPFAM" id="SSF81342">
    <property type="entry name" value="Transmembrane di-heme cytochromes"/>
    <property type="match status" value="1"/>
</dbReference>
<evidence type="ECO:0000256" key="5">
    <source>
        <dbReference type="ARBA" id="ARBA00022617"/>
    </source>
</evidence>
<protein>
    <submittedName>
        <fullName evidence="16">Cytochrome b/b6 domain-containing protein</fullName>
    </submittedName>
</protein>
<evidence type="ECO:0000256" key="11">
    <source>
        <dbReference type="ARBA" id="ARBA00023136"/>
    </source>
</evidence>
<dbReference type="PANTHER" id="PTHR30529">
    <property type="entry name" value="CYTOCHROME B561"/>
    <property type="match status" value="1"/>
</dbReference>
<evidence type="ECO:0000256" key="1">
    <source>
        <dbReference type="ARBA" id="ARBA00001970"/>
    </source>
</evidence>
<evidence type="ECO:0000256" key="8">
    <source>
        <dbReference type="ARBA" id="ARBA00022982"/>
    </source>
</evidence>
<evidence type="ECO:0000256" key="7">
    <source>
        <dbReference type="ARBA" id="ARBA00022723"/>
    </source>
</evidence>
<accession>A0ABV7V116</accession>
<keyword evidence="10" id="KW-0408">Iron</keyword>
<evidence type="ECO:0000313" key="16">
    <source>
        <dbReference type="EMBL" id="MFC3670687.1"/>
    </source>
</evidence>
<evidence type="ECO:0000256" key="12">
    <source>
        <dbReference type="ARBA" id="ARBA00037975"/>
    </source>
</evidence>
<keyword evidence="3" id="KW-0813">Transport</keyword>
<evidence type="ECO:0000256" key="10">
    <source>
        <dbReference type="ARBA" id="ARBA00023004"/>
    </source>
</evidence>
<dbReference type="InterPro" id="IPR036761">
    <property type="entry name" value="TTHA0802/YceI-like_sf"/>
</dbReference>
<keyword evidence="17" id="KW-1185">Reference proteome</keyword>
<keyword evidence="4" id="KW-1003">Cell membrane</keyword>
<feature type="transmembrane region" description="Helical" evidence="14">
    <location>
        <begin position="97"/>
        <end position="114"/>
    </location>
</feature>
<reference evidence="17" key="1">
    <citation type="journal article" date="2019" name="Int. J. Syst. Evol. Microbiol.">
        <title>The Global Catalogue of Microorganisms (GCM) 10K type strain sequencing project: providing services to taxonomists for standard genome sequencing and annotation.</title>
        <authorList>
            <consortium name="The Broad Institute Genomics Platform"/>
            <consortium name="The Broad Institute Genome Sequencing Center for Infectious Disease"/>
            <person name="Wu L."/>
            <person name="Ma J."/>
        </authorList>
    </citation>
    <scope>NUCLEOTIDE SEQUENCE [LARGE SCALE GENOMIC DNA]</scope>
    <source>
        <strain evidence="17">KCTC 42224</strain>
    </source>
</reference>
<dbReference type="SUPFAM" id="SSF101874">
    <property type="entry name" value="YceI-like"/>
    <property type="match status" value="1"/>
</dbReference>
<comment type="caution">
    <text evidence="16">The sequence shown here is derived from an EMBL/GenBank/DDBJ whole genome shotgun (WGS) entry which is preliminary data.</text>
</comment>
<dbReference type="Pfam" id="PF04264">
    <property type="entry name" value="YceI"/>
    <property type="match status" value="1"/>
</dbReference>
<dbReference type="PANTHER" id="PTHR30529:SF1">
    <property type="entry name" value="CYTOCHROME B561 HOMOLOG 2"/>
    <property type="match status" value="1"/>
</dbReference>
<evidence type="ECO:0000313" key="17">
    <source>
        <dbReference type="Proteomes" id="UP001595683"/>
    </source>
</evidence>
<proteinExistence type="inferred from homology"/>
<comment type="cofactor">
    <cofactor evidence="1">
        <name>heme b</name>
        <dbReference type="ChEBI" id="CHEBI:60344"/>
    </cofactor>
</comment>
<keyword evidence="8" id="KW-0249">Electron transport</keyword>
<feature type="domain" description="Lipid/polyisoprenoid-binding YceI-like" evidence="15">
    <location>
        <begin position="270"/>
        <end position="429"/>
    </location>
</feature>
<evidence type="ECO:0000256" key="9">
    <source>
        <dbReference type="ARBA" id="ARBA00022989"/>
    </source>
</evidence>
<dbReference type="Gene3D" id="2.40.128.110">
    <property type="entry name" value="Lipid/polyisoprenoid-binding, YceI-like"/>
    <property type="match status" value="1"/>
</dbReference>
<dbReference type="SMART" id="SM00867">
    <property type="entry name" value="YceI"/>
    <property type="match status" value="1"/>
</dbReference>
<dbReference type="InterPro" id="IPR011577">
    <property type="entry name" value="Cyt_b561_bac/Ni-Hgenase"/>
</dbReference>
<keyword evidence="6 14" id="KW-0812">Transmembrane</keyword>
<feature type="transmembrane region" description="Helical" evidence="14">
    <location>
        <begin position="14"/>
        <end position="37"/>
    </location>
</feature>
<evidence type="ECO:0000256" key="6">
    <source>
        <dbReference type="ARBA" id="ARBA00022692"/>
    </source>
</evidence>
<dbReference type="InterPro" id="IPR007372">
    <property type="entry name" value="Lipid/polyisoprenoid-bd_YceI"/>
</dbReference>
<evidence type="ECO:0000256" key="4">
    <source>
        <dbReference type="ARBA" id="ARBA00022475"/>
    </source>
</evidence>
<evidence type="ECO:0000256" key="14">
    <source>
        <dbReference type="SAM" id="Phobius"/>
    </source>
</evidence>
<dbReference type="EMBL" id="JBHRYE010000007">
    <property type="protein sequence ID" value="MFC3670687.1"/>
    <property type="molecule type" value="Genomic_DNA"/>
</dbReference>
<evidence type="ECO:0000256" key="13">
    <source>
        <dbReference type="SAM" id="MobiDB-lite"/>
    </source>
</evidence>
<comment type="subcellular location">
    <subcellularLocation>
        <location evidence="2">Cell membrane</location>
        <topology evidence="2">Multi-pass membrane protein</topology>
    </subcellularLocation>
</comment>
<keyword evidence="7" id="KW-0479">Metal-binding</keyword>
<dbReference type="InterPro" id="IPR052168">
    <property type="entry name" value="Cytochrome_b561_oxidase"/>
</dbReference>
<keyword evidence="5" id="KW-0349">Heme</keyword>
<keyword evidence="11 14" id="KW-0472">Membrane</keyword>
<dbReference type="Pfam" id="PF01292">
    <property type="entry name" value="Ni_hydr_CYTB"/>
    <property type="match status" value="1"/>
</dbReference>
<comment type="similarity">
    <text evidence="12">Belongs to the cytochrome b561 family.</text>
</comment>
<feature type="transmembrane region" description="Helical" evidence="14">
    <location>
        <begin position="147"/>
        <end position="167"/>
    </location>
</feature>
<sequence>MNETFSQGLSPKRYALSAIVLHWAIAALLLFQVSLGWRLEDLPKGTASFAGYQFHKSVGFLILALSLARLIVRLVARRPAPAEGSPAVKLLVKVVHVLLYAIMIVGPLSGWIMVSTSKIRMQTMVFGTLPVPNLPVGHAWHEPAESIHGALGLVTLALFVLHVAGALRHHIMGDDLLGRMIPAVTRRGLTIGAIVALLGSVGAFALARVWSFGGSAPAPAVEASASAEPDDDASTSAMDAPAATAAADGAASPAADASSAADAAKTGAVAWQLVPGGRLGFHATYSGDAINGSFGRWDARIVFSPDDLAHSSLRATIDLASVASGDAQRDDMLKGDNFFATAAHPQAIYTASRFRAQSPGRYVAEGTLSLGGKIRPVPLAFVLTIDGDRATAHGTAALSRTAFGIGTGEWGGTDTLLDNVTVDFALKAKRAP</sequence>
<keyword evidence="9 14" id="KW-1133">Transmembrane helix</keyword>
<feature type="region of interest" description="Disordered" evidence="13">
    <location>
        <begin position="222"/>
        <end position="241"/>
    </location>
</feature>